<evidence type="ECO:0000259" key="6">
    <source>
        <dbReference type="PROSITE" id="PS50048"/>
    </source>
</evidence>
<dbReference type="GO" id="GO:0000981">
    <property type="term" value="F:DNA-binding transcription factor activity, RNA polymerase II-specific"/>
    <property type="evidence" value="ECO:0007669"/>
    <property type="project" value="InterPro"/>
</dbReference>
<evidence type="ECO:0000256" key="2">
    <source>
        <dbReference type="ARBA" id="ARBA00022723"/>
    </source>
</evidence>
<sequence>MEPPQLAPNACVACKTKKRRCDKILPKCSLCLRNWRVCDYSLISAATTSASHTESASSILGKHRLSISDCDGLLPGYVSEQLGDEATQRAISSRYFQVTHNWLPIISRQRFSRHLDAPTETWPSDCKLLLLCMKLINWLPDASNPQTPLYRAAKRFFLEVELSGVVSLAVLQAAILIAFYELGHGIYPLAYISVGICVRYGAALSIEPRSTTSANALPASWIKEEERTRIWWTLLLLDRLVFSMPQFGLRDADSVYLQSFICLIQPTQPLSIQEAKSEHILPSDDKLWDYGASDPWQQATVASPCKLQHPRFSLVAQATVLLDRVLSRTHPKGKANMSEEETLQLQRTIEAMVEFTRVECPARHLFRVFGCEVKAILFGSLIALHDEDDFSIPVSLNIPLLIGSELAAIAWEASLQENDISRDQWPPFAVHIIYQGAVSIVKSKRDAGYEAVQLCLQPFKSALEIAQQRWLSAGKQSSVSSFHSIIVPVCHFGIVWALD</sequence>
<keyword evidence="8" id="KW-1185">Reference proteome</keyword>
<dbReference type="CDD" id="cd12148">
    <property type="entry name" value="fungal_TF_MHR"/>
    <property type="match status" value="1"/>
</dbReference>
<dbReference type="GO" id="GO:0006351">
    <property type="term" value="P:DNA-templated transcription"/>
    <property type="evidence" value="ECO:0007669"/>
    <property type="project" value="InterPro"/>
</dbReference>
<evidence type="ECO:0000256" key="4">
    <source>
        <dbReference type="ARBA" id="ARBA00023163"/>
    </source>
</evidence>
<dbReference type="CDD" id="cd00067">
    <property type="entry name" value="GAL4"/>
    <property type="match status" value="1"/>
</dbReference>
<dbReference type="GO" id="GO:0005634">
    <property type="term" value="C:nucleus"/>
    <property type="evidence" value="ECO:0007669"/>
    <property type="project" value="UniProtKB-SubCell"/>
</dbReference>
<reference evidence="7" key="1">
    <citation type="submission" date="2018-03" db="EMBL/GenBank/DDBJ databases">
        <authorList>
            <person name="Guldener U."/>
        </authorList>
    </citation>
    <scope>NUCLEOTIDE SEQUENCE</scope>
</reference>
<accession>A0AAE8SG30</accession>
<dbReference type="Proteomes" id="UP001187734">
    <property type="component" value="Unassembled WGS sequence"/>
</dbReference>
<evidence type="ECO:0000256" key="1">
    <source>
        <dbReference type="ARBA" id="ARBA00004123"/>
    </source>
</evidence>
<dbReference type="PROSITE" id="PS50048">
    <property type="entry name" value="ZN2_CY6_FUNGAL_2"/>
    <property type="match status" value="1"/>
</dbReference>
<keyword evidence="2" id="KW-0479">Metal-binding</keyword>
<organism evidence="7 8">
    <name type="scientific">Fusarium torulosum</name>
    <dbReference type="NCBI Taxonomy" id="33205"/>
    <lineage>
        <taxon>Eukaryota</taxon>
        <taxon>Fungi</taxon>
        <taxon>Dikarya</taxon>
        <taxon>Ascomycota</taxon>
        <taxon>Pezizomycotina</taxon>
        <taxon>Sordariomycetes</taxon>
        <taxon>Hypocreomycetidae</taxon>
        <taxon>Hypocreales</taxon>
        <taxon>Nectriaceae</taxon>
        <taxon>Fusarium</taxon>
    </lineage>
</organism>
<keyword evidence="3" id="KW-0805">Transcription regulation</keyword>
<dbReference type="InterPro" id="IPR036864">
    <property type="entry name" value="Zn2-C6_fun-type_DNA-bd_sf"/>
</dbReference>
<name>A0AAE8SG30_9HYPO</name>
<dbReference type="Pfam" id="PF04082">
    <property type="entry name" value="Fungal_trans"/>
    <property type="match status" value="1"/>
</dbReference>
<comment type="caution">
    <text evidence="7">The sequence shown here is derived from an EMBL/GenBank/DDBJ whole genome shotgun (WGS) entry which is preliminary data.</text>
</comment>
<keyword evidence="5" id="KW-0539">Nucleus</keyword>
<dbReference type="PROSITE" id="PS00463">
    <property type="entry name" value="ZN2_CY6_FUNGAL_1"/>
    <property type="match status" value="1"/>
</dbReference>
<keyword evidence="4" id="KW-0804">Transcription</keyword>
<proteinExistence type="predicted"/>
<comment type="subcellular location">
    <subcellularLocation>
        <location evidence="1">Nucleus</location>
    </subcellularLocation>
</comment>
<dbReference type="InterPro" id="IPR007219">
    <property type="entry name" value="XnlR_reg_dom"/>
</dbReference>
<protein>
    <recommendedName>
        <fullName evidence="6">Zn(2)-C6 fungal-type domain-containing protein</fullName>
    </recommendedName>
</protein>
<dbReference type="GO" id="GO:0008270">
    <property type="term" value="F:zinc ion binding"/>
    <property type="evidence" value="ECO:0007669"/>
    <property type="project" value="InterPro"/>
</dbReference>
<dbReference type="SUPFAM" id="SSF57701">
    <property type="entry name" value="Zn2/Cys6 DNA-binding domain"/>
    <property type="match status" value="1"/>
</dbReference>
<evidence type="ECO:0000313" key="7">
    <source>
        <dbReference type="EMBL" id="SPJ74206.1"/>
    </source>
</evidence>
<dbReference type="InterPro" id="IPR001138">
    <property type="entry name" value="Zn2Cys6_DnaBD"/>
</dbReference>
<gene>
    <name evidence="7" type="ORF">FTOL_03936</name>
</gene>
<dbReference type="PANTHER" id="PTHR47338">
    <property type="entry name" value="ZN(II)2CYS6 TRANSCRIPTION FACTOR (EUROFUNG)-RELATED"/>
    <property type="match status" value="1"/>
</dbReference>
<dbReference type="GO" id="GO:0003677">
    <property type="term" value="F:DNA binding"/>
    <property type="evidence" value="ECO:0007669"/>
    <property type="project" value="InterPro"/>
</dbReference>
<dbReference type="SMART" id="SM00066">
    <property type="entry name" value="GAL4"/>
    <property type="match status" value="1"/>
</dbReference>
<dbReference type="Gene3D" id="4.10.240.10">
    <property type="entry name" value="Zn(2)-C6 fungal-type DNA-binding domain"/>
    <property type="match status" value="1"/>
</dbReference>
<evidence type="ECO:0000313" key="8">
    <source>
        <dbReference type="Proteomes" id="UP001187734"/>
    </source>
</evidence>
<feature type="domain" description="Zn(2)-C6 fungal-type" evidence="6">
    <location>
        <begin position="10"/>
        <end position="40"/>
    </location>
</feature>
<dbReference type="PANTHER" id="PTHR47338:SF20">
    <property type="entry name" value="ZN(II)2CYS6 TRANSCRIPTION FACTOR (EUROFUNG)"/>
    <property type="match status" value="1"/>
</dbReference>
<dbReference type="Pfam" id="PF00172">
    <property type="entry name" value="Zn_clus"/>
    <property type="match status" value="1"/>
</dbReference>
<dbReference type="InterPro" id="IPR050815">
    <property type="entry name" value="TF_fung"/>
</dbReference>
<dbReference type="AlphaFoldDB" id="A0AAE8SG30"/>
<evidence type="ECO:0000256" key="3">
    <source>
        <dbReference type="ARBA" id="ARBA00023015"/>
    </source>
</evidence>
<evidence type="ECO:0000256" key="5">
    <source>
        <dbReference type="ARBA" id="ARBA00023242"/>
    </source>
</evidence>
<dbReference type="EMBL" id="ONZP01000116">
    <property type="protein sequence ID" value="SPJ74206.1"/>
    <property type="molecule type" value="Genomic_DNA"/>
</dbReference>